<dbReference type="SUPFAM" id="SSF53850">
    <property type="entry name" value="Periplasmic binding protein-like II"/>
    <property type="match status" value="1"/>
</dbReference>
<proteinExistence type="predicted"/>
<organism evidence="1">
    <name type="scientific">bioreactor metagenome</name>
    <dbReference type="NCBI Taxonomy" id="1076179"/>
    <lineage>
        <taxon>unclassified sequences</taxon>
        <taxon>metagenomes</taxon>
        <taxon>ecological metagenomes</taxon>
    </lineage>
</organism>
<name>A0A645D9A5_9ZZZZ</name>
<dbReference type="AlphaFoldDB" id="A0A645D9A5"/>
<dbReference type="EMBL" id="VSSQ01033561">
    <property type="protein sequence ID" value="MPM85202.1"/>
    <property type="molecule type" value="Genomic_DNA"/>
</dbReference>
<reference evidence="1" key="1">
    <citation type="submission" date="2019-08" db="EMBL/GenBank/DDBJ databases">
        <authorList>
            <person name="Kucharzyk K."/>
            <person name="Murdoch R.W."/>
            <person name="Higgins S."/>
            <person name="Loffler F."/>
        </authorList>
    </citation>
    <scope>NUCLEOTIDE SEQUENCE</scope>
</reference>
<accession>A0A645D9A5</accession>
<dbReference type="Gene3D" id="3.40.190.10">
    <property type="entry name" value="Periplasmic binding protein-like II"/>
    <property type="match status" value="2"/>
</dbReference>
<evidence type="ECO:0000313" key="1">
    <source>
        <dbReference type="EMBL" id="MPM85202.1"/>
    </source>
</evidence>
<sequence>MLGVKPQIDEAKLAACDALALYLTGEAVQAARFEQSGWGPSNLKAQQMDAVKADPALSALAAQLAFAVPQGQYPGDYWSTATGLGDDVIAGKLNDLTDDQLMERLTQFQDVLISLVTK</sequence>
<protein>
    <submittedName>
        <fullName evidence="1">Uncharacterized protein</fullName>
    </submittedName>
</protein>
<gene>
    <name evidence="1" type="ORF">SDC9_132280</name>
</gene>
<comment type="caution">
    <text evidence="1">The sequence shown here is derived from an EMBL/GenBank/DDBJ whole genome shotgun (WGS) entry which is preliminary data.</text>
</comment>